<dbReference type="EMBL" id="SZPV01000040">
    <property type="protein sequence ID" value="TKI52617.1"/>
    <property type="molecule type" value="Genomic_DNA"/>
</dbReference>
<reference evidence="1 2" key="1">
    <citation type="submission" date="2019-04" db="EMBL/GenBank/DDBJ databases">
        <title>Lysinibacillus genome sequencing.</title>
        <authorList>
            <person name="Dunlap C."/>
        </authorList>
    </citation>
    <scope>NUCLEOTIDE SEQUENCE [LARGE SCALE GENOMIC DNA]</scope>
    <source>
        <strain evidence="1 2">NBRC 109424</strain>
    </source>
</reference>
<protein>
    <submittedName>
        <fullName evidence="1">Major capsid protein</fullName>
    </submittedName>
</protein>
<name>A0ABY2T5Y3_9BACI</name>
<gene>
    <name evidence="1" type="ORF">FC752_18700</name>
</gene>
<organism evidence="1 2">
    <name type="scientific">Lysinibacillus varians</name>
    <dbReference type="NCBI Taxonomy" id="1145276"/>
    <lineage>
        <taxon>Bacteria</taxon>
        <taxon>Bacillati</taxon>
        <taxon>Bacillota</taxon>
        <taxon>Bacilli</taxon>
        <taxon>Bacillales</taxon>
        <taxon>Bacillaceae</taxon>
        <taxon>Lysinibacillus</taxon>
    </lineage>
</organism>
<evidence type="ECO:0000313" key="2">
    <source>
        <dbReference type="Proteomes" id="UP000308539"/>
    </source>
</evidence>
<evidence type="ECO:0000313" key="1">
    <source>
        <dbReference type="EMBL" id="TKI52617.1"/>
    </source>
</evidence>
<keyword evidence="2" id="KW-1185">Reference proteome</keyword>
<dbReference type="Gene3D" id="3.15.30.10">
    <property type="entry name" value="putative capsid protein of prophage domain like"/>
    <property type="match status" value="1"/>
</dbReference>
<dbReference type="Pfam" id="PF03864">
    <property type="entry name" value="Phage_cap_E"/>
    <property type="match status" value="1"/>
</dbReference>
<sequence length="341" mass="38053">MAINLFETRTMLKFSERMPRVTTFLRDMLFTDIELSPTNIVDVDIKKGRAKIAPYVSEKIGGKVVENSGYRTETFAPPLVAPTTITTAADLQNRSMGENLYSSRTPDERAAAKLVKDLKELDTMITRREEVMCAQAIFDGEINVKGEGVDYVISFNHTNRETLSGSNLWSAFTSKKYADLKRWVRTVQETGFVNVDNVVISPDVTDVLLRDNDILKLLDIRNVNIGELRPETLPNGATYIGTIAGVGRIYEYASSYYDDVDNKVKPIVPPGTIALLATEADFSMAYAAITIAKGDDLVTYEADRVPDSWTEKRPARKILQLSAKPLPIPKEVNSWFVAKVL</sequence>
<comment type="caution">
    <text evidence="1">The sequence shown here is derived from an EMBL/GenBank/DDBJ whole genome shotgun (WGS) entry which is preliminary data.</text>
</comment>
<dbReference type="InterPro" id="IPR005564">
    <property type="entry name" value="Major_capsid_GpE"/>
</dbReference>
<proteinExistence type="predicted"/>
<dbReference type="Gene3D" id="3.30.1930.10">
    <property type="entry name" value="capsid protein of prophage domain"/>
    <property type="match status" value="1"/>
</dbReference>
<accession>A0ABY2T5Y3</accession>
<dbReference type="Proteomes" id="UP000308539">
    <property type="component" value="Unassembled WGS sequence"/>
</dbReference>
<dbReference type="RefSeq" id="WP_025219714.1">
    <property type="nucleotide sequence ID" value="NZ_CP006837.1"/>
</dbReference>